<evidence type="ECO:0000313" key="2">
    <source>
        <dbReference type="EMBL" id="GAC79060.1"/>
    </source>
</evidence>
<organism evidence="2 3">
    <name type="scientific">Gordonia malaquae NBRC 108250</name>
    <dbReference type="NCBI Taxonomy" id="1223542"/>
    <lineage>
        <taxon>Bacteria</taxon>
        <taxon>Bacillati</taxon>
        <taxon>Actinomycetota</taxon>
        <taxon>Actinomycetes</taxon>
        <taxon>Mycobacteriales</taxon>
        <taxon>Gordoniaceae</taxon>
        <taxon>Gordonia</taxon>
    </lineage>
</organism>
<gene>
    <name evidence="2" type="ORF">GM1_007_00190</name>
</gene>
<feature type="transmembrane region" description="Helical" evidence="1">
    <location>
        <begin position="57"/>
        <end position="75"/>
    </location>
</feature>
<keyword evidence="3" id="KW-1185">Reference proteome</keyword>
<keyword evidence="1" id="KW-0812">Transmembrane</keyword>
<proteinExistence type="predicted"/>
<name>M3UI26_GORML</name>
<accession>M3UI26</accession>
<feature type="transmembrane region" description="Helical" evidence="1">
    <location>
        <begin position="33"/>
        <end position="51"/>
    </location>
</feature>
<dbReference type="AlphaFoldDB" id="M3UI26"/>
<evidence type="ECO:0000313" key="3">
    <source>
        <dbReference type="Proteomes" id="UP000035009"/>
    </source>
</evidence>
<evidence type="ECO:0000256" key="1">
    <source>
        <dbReference type="SAM" id="Phobius"/>
    </source>
</evidence>
<dbReference type="eggNOG" id="ENOG5032EIM">
    <property type="taxonomic scope" value="Bacteria"/>
</dbReference>
<comment type="caution">
    <text evidence="2">The sequence shown here is derived from an EMBL/GenBank/DDBJ whole genome shotgun (WGS) entry which is preliminary data.</text>
</comment>
<dbReference type="EMBL" id="BAOP01000007">
    <property type="protein sequence ID" value="GAC79060.1"/>
    <property type="molecule type" value="Genomic_DNA"/>
</dbReference>
<keyword evidence="1" id="KW-0472">Membrane</keyword>
<dbReference type="Proteomes" id="UP000035009">
    <property type="component" value="Unassembled WGS sequence"/>
</dbReference>
<protein>
    <submittedName>
        <fullName evidence="2">Uncharacterized protein</fullName>
    </submittedName>
</protein>
<sequence length="156" mass="17714">MPEFDYEYTYVQGDRAKLRRVAWILWLSHNRGLWIMIAVQTVVFGLCAIQFDDPLYLLGIPAMVLFFFMVTAYRMRKAFWWAEPGREAAVGLDAGVLRIMDASGQLILQVSTLRTMFWIGEVLVVELKSKGRLMLLKPLIGPGFEAKLVAAIATGR</sequence>
<keyword evidence="1" id="KW-1133">Transmembrane helix</keyword>
<reference evidence="2 3" key="1">
    <citation type="submission" date="2013-02" db="EMBL/GenBank/DDBJ databases">
        <title>Whole genome shotgun sequence of Gordonia malaquae NBRC 108250.</title>
        <authorList>
            <person name="Yoshida I."/>
            <person name="Hosoyama A."/>
            <person name="Tsuchikane K."/>
            <person name="Ando Y."/>
            <person name="Baba S."/>
            <person name="Ohji S."/>
            <person name="Hamada M."/>
            <person name="Tamura T."/>
            <person name="Yamazoe A."/>
            <person name="Yamazaki S."/>
            <person name="Fujita N."/>
        </authorList>
    </citation>
    <scope>NUCLEOTIDE SEQUENCE [LARGE SCALE GENOMIC DNA]</scope>
    <source>
        <strain evidence="2 3">NBRC 108250</strain>
    </source>
</reference>